<evidence type="ECO:0000256" key="2">
    <source>
        <dbReference type="SAM" id="Phobius"/>
    </source>
</evidence>
<evidence type="ECO:0000313" key="4">
    <source>
        <dbReference type="Proteomes" id="UP001456524"/>
    </source>
</evidence>
<feature type="transmembrane region" description="Helical" evidence="2">
    <location>
        <begin position="12"/>
        <end position="33"/>
    </location>
</feature>
<name>A0ABR1Y6B6_9PEZI</name>
<feature type="region of interest" description="Disordered" evidence="1">
    <location>
        <begin position="40"/>
        <end position="113"/>
    </location>
</feature>
<dbReference type="EMBL" id="JBBWUH010000001">
    <property type="protein sequence ID" value="KAK8177000.1"/>
    <property type="molecule type" value="Genomic_DNA"/>
</dbReference>
<evidence type="ECO:0000256" key="1">
    <source>
        <dbReference type="SAM" id="MobiDB-lite"/>
    </source>
</evidence>
<reference evidence="3 4" key="1">
    <citation type="journal article" date="2022" name="G3 (Bethesda)">
        <title>Enemy or ally: a genomic approach to elucidate the lifestyle of Phyllosticta citrichinaensis.</title>
        <authorList>
            <person name="Buijs V.A."/>
            <person name="Groenewald J.Z."/>
            <person name="Haridas S."/>
            <person name="LaButti K.M."/>
            <person name="Lipzen A."/>
            <person name="Martin F.M."/>
            <person name="Barry K."/>
            <person name="Grigoriev I.V."/>
            <person name="Crous P.W."/>
            <person name="Seidl M.F."/>
        </authorList>
    </citation>
    <scope>NUCLEOTIDE SEQUENCE [LARGE SCALE GENOMIC DNA]</scope>
    <source>
        <strain evidence="3 4">CBS 129764</strain>
    </source>
</reference>
<keyword evidence="2" id="KW-1133">Transmembrane helix</keyword>
<feature type="compositionally biased region" description="Pro residues" evidence="1">
    <location>
        <begin position="80"/>
        <end position="90"/>
    </location>
</feature>
<evidence type="ECO:0000313" key="3">
    <source>
        <dbReference type="EMBL" id="KAK8177000.1"/>
    </source>
</evidence>
<protein>
    <submittedName>
        <fullName evidence="3">Uncharacterized protein</fullName>
    </submittedName>
</protein>
<feature type="compositionally biased region" description="Polar residues" evidence="1">
    <location>
        <begin position="57"/>
        <end position="75"/>
    </location>
</feature>
<keyword evidence="2" id="KW-0812">Transmembrane</keyword>
<feature type="compositionally biased region" description="Low complexity" evidence="1">
    <location>
        <begin position="91"/>
        <end position="105"/>
    </location>
</feature>
<sequence length="192" mass="20630">MSAAELGCWSIGFVVLLSPDLVLVLVLVPTLSLHARKAAFKRPDPGEPDSEPDKNSITHSLIQQPRPPNSQTLNISALPAPLPLAPPNLPQTPTSPSLPTYLPSSAGPHPTTHHHRPYVLLPCRTLPFQAIPPYPCSGSVASASAWMLRLRAAAAAGLDQAGRQAGRRQHHDRARARAVCVCREIVWWGPNG</sequence>
<keyword evidence="2" id="KW-0472">Membrane</keyword>
<organism evidence="3 4">
    <name type="scientific">Phyllosticta citrichinensis</name>
    <dbReference type="NCBI Taxonomy" id="1130410"/>
    <lineage>
        <taxon>Eukaryota</taxon>
        <taxon>Fungi</taxon>
        <taxon>Dikarya</taxon>
        <taxon>Ascomycota</taxon>
        <taxon>Pezizomycotina</taxon>
        <taxon>Dothideomycetes</taxon>
        <taxon>Dothideomycetes incertae sedis</taxon>
        <taxon>Botryosphaeriales</taxon>
        <taxon>Phyllostictaceae</taxon>
        <taxon>Phyllosticta</taxon>
    </lineage>
</organism>
<feature type="compositionally biased region" description="Basic and acidic residues" evidence="1">
    <location>
        <begin position="41"/>
        <end position="56"/>
    </location>
</feature>
<accession>A0ABR1Y6B6</accession>
<comment type="caution">
    <text evidence="3">The sequence shown here is derived from an EMBL/GenBank/DDBJ whole genome shotgun (WGS) entry which is preliminary data.</text>
</comment>
<gene>
    <name evidence="3" type="ORF">IWX90DRAFT_4975</name>
</gene>
<dbReference type="Proteomes" id="UP001456524">
    <property type="component" value="Unassembled WGS sequence"/>
</dbReference>
<keyword evidence="4" id="KW-1185">Reference proteome</keyword>
<proteinExistence type="predicted"/>